<keyword evidence="4" id="KW-1185">Reference proteome</keyword>
<feature type="domain" description="MD-2-related lipid-recognition" evidence="2">
    <location>
        <begin position="26"/>
        <end position="145"/>
    </location>
</feature>
<evidence type="ECO:0000259" key="2">
    <source>
        <dbReference type="Pfam" id="PF02221"/>
    </source>
</evidence>
<dbReference type="Gene3D" id="2.60.40.770">
    <property type="match status" value="1"/>
</dbReference>
<reference evidence="3" key="1">
    <citation type="submission" date="2019-07" db="EMBL/GenBank/DDBJ databases">
        <title>Annotation for the trematode Paragonimus miyazaki's.</title>
        <authorList>
            <person name="Choi Y.-J."/>
        </authorList>
    </citation>
    <scope>NUCLEOTIDE SEQUENCE</scope>
    <source>
        <strain evidence="3">Japan</strain>
    </source>
</reference>
<evidence type="ECO:0000256" key="1">
    <source>
        <dbReference type="SAM" id="SignalP"/>
    </source>
</evidence>
<feature type="chain" id="PRO_5035856734" description="MD-2-related lipid-recognition domain-containing protein" evidence="1">
    <location>
        <begin position="18"/>
        <end position="146"/>
    </location>
</feature>
<sequence>MLAAGFLLTILISLTRAQSVVHPSWYIDCSKHGSLQDIQIEVYNRSVVEVYEEARMTVTIVFSVDRPIHSGFHSNDQTSVGSYSFRTYFHNEDVCQHIIEGCPSIPGWTYTYRITNVLVDPTPDVKISWRLLDNKRRPFVCVDFRL</sequence>
<organism evidence="3 4">
    <name type="scientific">Paragonimus skrjabini miyazakii</name>
    <dbReference type="NCBI Taxonomy" id="59628"/>
    <lineage>
        <taxon>Eukaryota</taxon>
        <taxon>Metazoa</taxon>
        <taxon>Spiralia</taxon>
        <taxon>Lophotrochozoa</taxon>
        <taxon>Platyhelminthes</taxon>
        <taxon>Trematoda</taxon>
        <taxon>Digenea</taxon>
        <taxon>Plagiorchiida</taxon>
        <taxon>Troglotremata</taxon>
        <taxon>Troglotrematidae</taxon>
        <taxon>Paragonimus</taxon>
    </lineage>
</organism>
<dbReference type="Proteomes" id="UP000822476">
    <property type="component" value="Unassembled WGS sequence"/>
</dbReference>
<keyword evidence="1" id="KW-0732">Signal</keyword>
<protein>
    <recommendedName>
        <fullName evidence="2">MD-2-related lipid-recognition domain-containing protein</fullName>
    </recommendedName>
</protein>
<dbReference type="Pfam" id="PF02221">
    <property type="entry name" value="E1_DerP2_DerF2"/>
    <property type="match status" value="1"/>
</dbReference>
<evidence type="ECO:0000313" key="4">
    <source>
        <dbReference type="Proteomes" id="UP000822476"/>
    </source>
</evidence>
<gene>
    <name evidence="3" type="ORF">EG68_05939</name>
</gene>
<evidence type="ECO:0000313" key="3">
    <source>
        <dbReference type="EMBL" id="KAF7256445.1"/>
    </source>
</evidence>
<feature type="signal peptide" evidence="1">
    <location>
        <begin position="1"/>
        <end position="17"/>
    </location>
</feature>
<dbReference type="InterPro" id="IPR014756">
    <property type="entry name" value="Ig_E-set"/>
</dbReference>
<dbReference type="EMBL" id="JTDE01003117">
    <property type="protein sequence ID" value="KAF7256445.1"/>
    <property type="molecule type" value="Genomic_DNA"/>
</dbReference>
<dbReference type="SUPFAM" id="SSF81296">
    <property type="entry name" value="E set domains"/>
    <property type="match status" value="1"/>
</dbReference>
<name>A0A8S9YNH7_9TREM</name>
<dbReference type="InterPro" id="IPR003172">
    <property type="entry name" value="ML_dom"/>
</dbReference>
<proteinExistence type="predicted"/>
<comment type="caution">
    <text evidence="3">The sequence shown here is derived from an EMBL/GenBank/DDBJ whole genome shotgun (WGS) entry which is preliminary data.</text>
</comment>
<accession>A0A8S9YNH7</accession>
<dbReference type="AlphaFoldDB" id="A0A8S9YNH7"/>
<dbReference type="OrthoDB" id="10314008at2759"/>